<evidence type="ECO:0000256" key="2">
    <source>
        <dbReference type="ARBA" id="ARBA00022525"/>
    </source>
</evidence>
<comment type="subcellular location">
    <subcellularLocation>
        <location evidence="1">Secreted</location>
        <location evidence="1">Extracellular space</location>
    </subcellularLocation>
</comment>
<name>A0A8S0SMX6_OLEEU</name>
<evidence type="ECO:0000256" key="1">
    <source>
        <dbReference type="ARBA" id="ARBA00004239"/>
    </source>
</evidence>
<dbReference type="AlphaFoldDB" id="A0A8S0SMX6"/>
<dbReference type="GO" id="GO:0010227">
    <property type="term" value="P:floral organ abscission"/>
    <property type="evidence" value="ECO:0007669"/>
    <property type="project" value="InterPro"/>
</dbReference>
<comment type="caution">
    <text evidence="5">The sequence shown here is derived from an EMBL/GenBank/DDBJ whole genome shotgun (WGS) entry which is preliminary data.</text>
</comment>
<dbReference type="Proteomes" id="UP000594638">
    <property type="component" value="Unassembled WGS sequence"/>
</dbReference>
<reference evidence="5 6" key="1">
    <citation type="submission" date="2019-12" db="EMBL/GenBank/DDBJ databases">
        <authorList>
            <person name="Alioto T."/>
            <person name="Alioto T."/>
            <person name="Gomez Garrido J."/>
        </authorList>
    </citation>
    <scope>NUCLEOTIDE SEQUENCE [LARGE SCALE GENOMIC DNA]</scope>
</reference>
<keyword evidence="2" id="KW-0964">Secreted</keyword>
<proteinExistence type="predicted"/>
<sequence length="92" mass="10350">NSTMFMKNLYSSWRVIFVLFIGILLVNSSVTVRPERKTMEGDVSKMVLKNYQEKGRLPHDGLIFTRLPKGDPVPPSGPSHGHNKVVNSSPRN</sequence>
<dbReference type="PANTHER" id="PTHR33599:SF20">
    <property type="entry name" value="PROTEIN IDA"/>
    <property type="match status" value="1"/>
</dbReference>
<dbReference type="OrthoDB" id="911442at2759"/>
<evidence type="ECO:0000313" key="6">
    <source>
        <dbReference type="Proteomes" id="UP000594638"/>
    </source>
</evidence>
<dbReference type="Gramene" id="OE9A112320T1">
    <property type="protein sequence ID" value="OE9A112320C1"/>
    <property type="gene ID" value="OE9A112320"/>
</dbReference>
<feature type="non-terminal residue" evidence="5">
    <location>
        <position position="1"/>
    </location>
</feature>
<keyword evidence="3" id="KW-0732">Signal</keyword>
<dbReference type="GO" id="GO:0005576">
    <property type="term" value="C:extracellular region"/>
    <property type="evidence" value="ECO:0007669"/>
    <property type="project" value="UniProtKB-SubCell"/>
</dbReference>
<keyword evidence="6" id="KW-1185">Reference proteome</keyword>
<accession>A0A8S0SMX6</accession>
<dbReference type="InterPro" id="IPR039639">
    <property type="entry name" value="IDA-like"/>
</dbReference>
<gene>
    <name evidence="5" type="ORF">OLEA9_A112320</name>
</gene>
<dbReference type="PANTHER" id="PTHR33599">
    <property type="entry name" value="PROTEIN IDA-LIKE 5"/>
    <property type="match status" value="1"/>
</dbReference>
<organism evidence="5 6">
    <name type="scientific">Olea europaea subsp. europaea</name>
    <dbReference type="NCBI Taxonomy" id="158383"/>
    <lineage>
        <taxon>Eukaryota</taxon>
        <taxon>Viridiplantae</taxon>
        <taxon>Streptophyta</taxon>
        <taxon>Embryophyta</taxon>
        <taxon>Tracheophyta</taxon>
        <taxon>Spermatophyta</taxon>
        <taxon>Magnoliopsida</taxon>
        <taxon>eudicotyledons</taxon>
        <taxon>Gunneridae</taxon>
        <taxon>Pentapetalae</taxon>
        <taxon>asterids</taxon>
        <taxon>lamiids</taxon>
        <taxon>Lamiales</taxon>
        <taxon>Oleaceae</taxon>
        <taxon>Oleeae</taxon>
        <taxon>Olea</taxon>
    </lineage>
</organism>
<evidence type="ECO:0000256" key="3">
    <source>
        <dbReference type="ARBA" id="ARBA00022729"/>
    </source>
</evidence>
<evidence type="ECO:0000256" key="4">
    <source>
        <dbReference type="SAM" id="MobiDB-lite"/>
    </source>
</evidence>
<protein>
    <submittedName>
        <fullName evidence="5">Uncharacterized protein</fullName>
    </submittedName>
</protein>
<feature type="region of interest" description="Disordered" evidence="4">
    <location>
        <begin position="64"/>
        <end position="92"/>
    </location>
</feature>
<evidence type="ECO:0000313" key="5">
    <source>
        <dbReference type="EMBL" id="CAA2993872.1"/>
    </source>
</evidence>
<dbReference type="EMBL" id="CACTIH010005460">
    <property type="protein sequence ID" value="CAA2993872.1"/>
    <property type="molecule type" value="Genomic_DNA"/>
</dbReference>